<dbReference type="NCBIfam" id="NF004629">
    <property type="entry name" value="PRK05973.1"/>
    <property type="match status" value="1"/>
</dbReference>
<protein>
    <submittedName>
        <fullName evidence="1">DNA helicase</fullName>
    </submittedName>
</protein>
<keyword evidence="1" id="KW-0067">ATP-binding</keyword>
<keyword evidence="2" id="KW-1185">Reference proteome</keyword>
<dbReference type="STRING" id="121719.APZ00_12465"/>
<organism evidence="1 2">
    <name type="scientific">Pannonibacter phragmitetus</name>
    <dbReference type="NCBI Taxonomy" id="121719"/>
    <lineage>
        <taxon>Bacteria</taxon>
        <taxon>Pseudomonadati</taxon>
        <taxon>Pseudomonadota</taxon>
        <taxon>Alphaproteobacteria</taxon>
        <taxon>Hyphomicrobiales</taxon>
        <taxon>Stappiaceae</taxon>
        <taxon>Pannonibacter</taxon>
    </lineage>
</organism>
<accession>A0A0U3PKK6</accession>
<dbReference type="EMBL" id="CP013068">
    <property type="protein sequence ID" value="ALV27773.1"/>
    <property type="molecule type" value="Genomic_DNA"/>
</dbReference>
<proteinExistence type="predicted"/>
<gene>
    <name evidence="1" type="ORF">APZ00_12465</name>
</gene>
<evidence type="ECO:0000313" key="1">
    <source>
        <dbReference type="EMBL" id="ALV27773.1"/>
    </source>
</evidence>
<evidence type="ECO:0000313" key="2">
    <source>
        <dbReference type="Proteomes" id="UP000064921"/>
    </source>
</evidence>
<keyword evidence="1" id="KW-0547">Nucleotide-binding</keyword>
<dbReference type="GO" id="GO:0004386">
    <property type="term" value="F:helicase activity"/>
    <property type="evidence" value="ECO:0007669"/>
    <property type="project" value="UniProtKB-KW"/>
</dbReference>
<keyword evidence="1" id="KW-0347">Helicase</keyword>
<sequence length="237" mass="26308">MKLSAPIYLLKRKAKRIAHEEGLPLHVALDRVARDEGFQTWSLLASRFSSVTVPNGMLPRLTGGDLLLLGARPGHGKTLLGLELLLEAARAGRRAVFFTLEYTEQDVLLRIGRLEKGAPCSGHGVDIVTSDEICADYVIRYLSGMPCGTVAVIDYLQILDQRRDTPHLSEQIIALQAFARQTGMILAFISQIHRSYDPAAKPVPDIEDLRLPNRVELGHFSKACFLHAGQMRFQALR</sequence>
<keyword evidence="1" id="KW-0378">Hydrolase</keyword>
<name>A0A0U3PKK6_9HYPH</name>
<dbReference type="Proteomes" id="UP000064921">
    <property type="component" value="Chromosome"/>
</dbReference>
<reference evidence="1 2" key="1">
    <citation type="submission" date="2015-10" db="EMBL/GenBank/DDBJ databases">
        <title>The world's first case of liver abscess caused by Pannonibacter phragmitetus.</title>
        <authorList>
            <person name="Ming D."/>
            <person name="Wang M."/>
            <person name="Zhou Y."/>
            <person name="Jiang T."/>
            <person name="Hu S."/>
        </authorList>
    </citation>
    <scope>NUCLEOTIDE SEQUENCE [LARGE SCALE GENOMIC DNA]</scope>
    <source>
        <strain evidence="1 2">31801</strain>
    </source>
</reference>
<dbReference type="SUPFAM" id="SSF52540">
    <property type="entry name" value="P-loop containing nucleoside triphosphate hydrolases"/>
    <property type="match status" value="1"/>
</dbReference>
<dbReference type="KEGG" id="pphr:APZ00_12465"/>
<dbReference type="AlphaFoldDB" id="A0A0U3PKK6"/>
<dbReference type="InterPro" id="IPR027417">
    <property type="entry name" value="P-loop_NTPase"/>
</dbReference>
<dbReference type="Gene3D" id="3.40.50.300">
    <property type="entry name" value="P-loop containing nucleotide triphosphate hydrolases"/>
    <property type="match status" value="1"/>
</dbReference>